<evidence type="ECO:0000313" key="3">
    <source>
        <dbReference type="EMBL" id="KAG7572717.1"/>
    </source>
</evidence>
<evidence type="ECO:0000259" key="2">
    <source>
        <dbReference type="PROSITE" id="PS50181"/>
    </source>
</evidence>
<dbReference type="InterPro" id="IPR001810">
    <property type="entry name" value="F-box_dom"/>
</dbReference>
<protein>
    <submittedName>
        <fullName evidence="3">F-box-like domain superfamily</fullName>
    </submittedName>
</protein>
<dbReference type="PROSITE" id="PS50181">
    <property type="entry name" value="FBOX"/>
    <property type="match status" value="1"/>
</dbReference>
<proteinExistence type="predicted"/>
<dbReference type="Pfam" id="PF23622">
    <property type="entry name" value="LRR_At1g61320_AtMIF1"/>
    <property type="match status" value="1"/>
</dbReference>
<keyword evidence="4" id="KW-1185">Reference proteome</keyword>
<dbReference type="EMBL" id="JAEFBJ010000009">
    <property type="protein sequence ID" value="KAG7572717.1"/>
    <property type="molecule type" value="Genomic_DNA"/>
</dbReference>
<dbReference type="PANTHER" id="PTHR32153">
    <property type="entry name" value="OJ000223_09.16 PROTEIN"/>
    <property type="match status" value="1"/>
</dbReference>
<dbReference type="CDD" id="cd22160">
    <property type="entry name" value="F-box_AtFBL13-like"/>
    <property type="match status" value="1"/>
</dbReference>
<dbReference type="OrthoDB" id="1034868at2759"/>
<comment type="caution">
    <text evidence="3">The sequence shown here is derived from an EMBL/GenBank/DDBJ whole genome shotgun (WGS) entry which is preliminary data.</text>
</comment>
<dbReference type="Proteomes" id="UP000694251">
    <property type="component" value="Chromosome 9"/>
</dbReference>
<dbReference type="InterPro" id="IPR055357">
    <property type="entry name" value="LRR_At1g61320_AtMIF1"/>
</dbReference>
<gene>
    <name evidence="3" type="ORF">ISN44_As09g010720</name>
</gene>
<dbReference type="AlphaFoldDB" id="A0A8T2AIT8"/>
<dbReference type="Pfam" id="PF00646">
    <property type="entry name" value="F-box"/>
    <property type="match status" value="1"/>
</dbReference>
<feature type="domain" description="F-box" evidence="2">
    <location>
        <begin position="26"/>
        <end position="79"/>
    </location>
</feature>
<dbReference type="SMART" id="SM00256">
    <property type="entry name" value="FBOX"/>
    <property type="match status" value="1"/>
</dbReference>
<accession>A0A8T2AIT8</accession>
<dbReference type="InterPro" id="IPR044997">
    <property type="entry name" value="F-box_plant"/>
</dbReference>
<feature type="region of interest" description="Disordered" evidence="1">
    <location>
        <begin position="1"/>
        <end position="20"/>
    </location>
</feature>
<dbReference type="InterPro" id="IPR053781">
    <property type="entry name" value="F-box_AtFBL13-like"/>
</dbReference>
<reference evidence="3 4" key="1">
    <citation type="submission" date="2020-12" db="EMBL/GenBank/DDBJ databases">
        <title>Concerted genomic and epigenomic changes stabilize Arabidopsis allopolyploids.</title>
        <authorList>
            <person name="Chen Z."/>
        </authorList>
    </citation>
    <scope>NUCLEOTIDE SEQUENCE [LARGE SCALE GENOMIC DNA]</scope>
    <source>
        <strain evidence="3">As9502</strain>
        <tissue evidence="3">Leaf</tissue>
    </source>
</reference>
<evidence type="ECO:0000313" key="4">
    <source>
        <dbReference type="Proteomes" id="UP000694251"/>
    </source>
</evidence>
<name>A0A8T2AIT8_ARASU</name>
<sequence length="468" mass="53969">MADETFTDGTRVPSNDNNPCQKTEGVGLISSLPDSILQHILSFIPTKLAIRTSLLSKRWRHVWCDIPSLSLDDKTLKPLKAAASITLNRYTSLKMMNFHLNTTREQNIPHINRWVEFAISRNVENLSLDFWDPGSSYKFEIPDFFYVNSSVKQLTIRLSFTDLMVPACYLSWTSLKKLYLCNCNLSDESMAKILSGSPLLESLTLYFCNKLRVLDLSKSLRLRTLKLNRNIWVLGPTHIVAPHIHRLRLTNSQLPCTFVNLSSLAEARLDICIVPITRIFEADFLQDMVLKMLEKLQNVEKLTFEGNFLQIISLAEVRGVPFPMFKVKDLTLETVIFQYVIPGIERLLQNSPDLKKLTIRARDTNTIGEEDINNYLQLQGLNPDQCWRSKDGVFFNNLRWYLESKHATSFVELVLKNTKTLDIDNIVILLNERYLRFKFEELVVPTLSHNNFSIALLKMPMTSNDDDW</sequence>
<organism evidence="3 4">
    <name type="scientific">Arabidopsis suecica</name>
    <name type="common">Swedish thale-cress</name>
    <name type="synonym">Cardaminopsis suecica</name>
    <dbReference type="NCBI Taxonomy" id="45249"/>
    <lineage>
        <taxon>Eukaryota</taxon>
        <taxon>Viridiplantae</taxon>
        <taxon>Streptophyta</taxon>
        <taxon>Embryophyta</taxon>
        <taxon>Tracheophyta</taxon>
        <taxon>Spermatophyta</taxon>
        <taxon>Magnoliopsida</taxon>
        <taxon>eudicotyledons</taxon>
        <taxon>Gunneridae</taxon>
        <taxon>Pentapetalae</taxon>
        <taxon>rosids</taxon>
        <taxon>malvids</taxon>
        <taxon>Brassicales</taxon>
        <taxon>Brassicaceae</taxon>
        <taxon>Camelineae</taxon>
        <taxon>Arabidopsis</taxon>
    </lineage>
</organism>
<evidence type="ECO:0000256" key="1">
    <source>
        <dbReference type="SAM" id="MobiDB-lite"/>
    </source>
</evidence>